<feature type="binding site" evidence="6">
    <location>
        <position position="116"/>
    </location>
    <ligand>
        <name>FMN</name>
        <dbReference type="ChEBI" id="CHEBI:58210"/>
    </ligand>
</feature>
<feature type="binding site" evidence="6">
    <location>
        <position position="191"/>
    </location>
    <ligand>
        <name>FMN</name>
        <dbReference type="ChEBI" id="CHEBI:58210"/>
    </ligand>
</feature>
<evidence type="ECO:0000256" key="5">
    <source>
        <dbReference type="ARBA" id="ARBA00033748"/>
    </source>
</evidence>
<keyword evidence="3" id="KW-0560">Oxidoreductase</keyword>
<feature type="domain" description="Luciferase-like" evidence="7">
    <location>
        <begin position="2"/>
        <end position="348"/>
    </location>
</feature>
<dbReference type="InterPro" id="IPR051260">
    <property type="entry name" value="Diverse_substr_monoxygenases"/>
</dbReference>
<comment type="similarity">
    <text evidence="5">Belongs to the NtaA/SnaA/DszA monooxygenase family.</text>
</comment>
<name>A0A8J3VF99_9ACTN</name>
<evidence type="ECO:0000313" key="8">
    <source>
        <dbReference type="EMBL" id="GIH05184.1"/>
    </source>
</evidence>
<evidence type="ECO:0000256" key="6">
    <source>
        <dbReference type="PIRSR" id="PIRSR000337-1"/>
    </source>
</evidence>
<protein>
    <submittedName>
        <fullName evidence="8">Monooxygenase</fullName>
    </submittedName>
</protein>
<evidence type="ECO:0000313" key="9">
    <source>
        <dbReference type="Proteomes" id="UP000612899"/>
    </source>
</evidence>
<dbReference type="EMBL" id="BONY01000017">
    <property type="protein sequence ID" value="GIH05184.1"/>
    <property type="molecule type" value="Genomic_DNA"/>
</dbReference>
<gene>
    <name evidence="8" type="ORF">Rhe02_32510</name>
</gene>
<dbReference type="GO" id="GO:0004497">
    <property type="term" value="F:monooxygenase activity"/>
    <property type="evidence" value="ECO:0007669"/>
    <property type="project" value="UniProtKB-KW"/>
</dbReference>
<evidence type="ECO:0000256" key="4">
    <source>
        <dbReference type="ARBA" id="ARBA00023033"/>
    </source>
</evidence>
<evidence type="ECO:0000259" key="7">
    <source>
        <dbReference type="Pfam" id="PF00296"/>
    </source>
</evidence>
<dbReference type="GO" id="GO:0016705">
    <property type="term" value="F:oxidoreductase activity, acting on paired donors, with incorporation or reduction of molecular oxygen"/>
    <property type="evidence" value="ECO:0007669"/>
    <property type="project" value="InterPro"/>
</dbReference>
<reference evidence="8" key="1">
    <citation type="submission" date="2021-01" db="EMBL/GenBank/DDBJ databases">
        <title>Whole genome shotgun sequence of Rhizocola hellebori NBRC 109834.</title>
        <authorList>
            <person name="Komaki H."/>
            <person name="Tamura T."/>
        </authorList>
    </citation>
    <scope>NUCLEOTIDE SEQUENCE</scope>
    <source>
        <strain evidence="8">NBRC 109834</strain>
    </source>
</reference>
<dbReference type="InterPro" id="IPR036661">
    <property type="entry name" value="Luciferase-like_sf"/>
</dbReference>
<dbReference type="Proteomes" id="UP000612899">
    <property type="component" value="Unassembled WGS sequence"/>
</dbReference>
<keyword evidence="9" id="KW-1185">Reference proteome</keyword>
<dbReference type="InterPro" id="IPR011251">
    <property type="entry name" value="Luciferase-like_dom"/>
</dbReference>
<dbReference type="CDD" id="cd01095">
    <property type="entry name" value="Nitrilotriacetate_monoxgenase"/>
    <property type="match status" value="1"/>
</dbReference>
<sequence>MDLNYYVEFARTAERGKFDTIFLADELYVWDRFTSGIEHSSNVRPEPFVLLGAIAAVTRHIGLAATLSTTYNEPYHVARKLATLDHLSNGRAAWNLVTSASDEEARNFGRDRNLDHAIRYERAREFVDVARGLWDSWDDDALLCDKQSGYFADASKLHTLYHQGKHFTVRGPLNIARPPQGYPVLFQAGASPAGRDLAAATADAVFTIAGSLAQAQEFYADVKRRARGYGREPNDVKVLPMLVPVIGVTEQQARDHAEELVALTPQRLALDHLSHYLEIDLSARDLDEPLDFQADVNVTNQSKSIYARLAAIASDRSVTLRDLYRRMFLDRVQIGTPEQLADYMQERFDGEGADGFVVFPAAMPDGLTDFVDLVVPELQKRALFRTEYTTDTLRGHLGLAWPPSSYVKADSARIVSAHPTRGCLM</sequence>
<dbReference type="PIRSF" id="PIRSF000337">
    <property type="entry name" value="NTA_MOA"/>
    <property type="match status" value="1"/>
</dbReference>
<keyword evidence="4 8" id="KW-0503">Monooxygenase</keyword>
<evidence type="ECO:0000256" key="2">
    <source>
        <dbReference type="ARBA" id="ARBA00022643"/>
    </source>
</evidence>
<evidence type="ECO:0000256" key="1">
    <source>
        <dbReference type="ARBA" id="ARBA00022630"/>
    </source>
</evidence>
<feature type="binding site" evidence="6">
    <location>
        <position position="66"/>
    </location>
    <ligand>
        <name>FMN</name>
        <dbReference type="ChEBI" id="CHEBI:58210"/>
    </ligand>
</feature>
<proteinExistence type="inferred from homology"/>
<dbReference type="Pfam" id="PF00296">
    <property type="entry name" value="Bac_luciferase"/>
    <property type="match status" value="1"/>
</dbReference>
<feature type="binding site" evidence="6">
    <location>
        <position position="25"/>
    </location>
    <ligand>
        <name>FMN</name>
        <dbReference type="ChEBI" id="CHEBI:58210"/>
    </ligand>
</feature>
<evidence type="ECO:0000256" key="3">
    <source>
        <dbReference type="ARBA" id="ARBA00023002"/>
    </source>
</evidence>
<dbReference type="SUPFAM" id="SSF51679">
    <property type="entry name" value="Bacterial luciferase-like"/>
    <property type="match status" value="1"/>
</dbReference>
<dbReference type="PANTHER" id="PTHR30011:SF16">
    <property type="entry name" value="C2H2 FINGER DOMAIN TRANSCRIPTION FACTOR (EUROFUNG)-RELATED"/>
    <property type="match status" value="1"/>
</dbReference>
<dbReference type="Gene3D" id="3.20.20.30">
    <property type="entry name" value="Luciferase-like domain"/>
    <property type="match status" value="1"/>
</dbReference>
<keyword evidence="1 6" id="KW-0285">Flavoprotein</keyword>
<feature type="binding site" evidence="6">
    <location>
        <position position="120"/>
    </location>
    <ligand>
        <name>FMN</name>
        <dbReference type="ChEBI" id="CHEBI:58210"/>
    </ligand>
</feature>
<accession>A0A8J3VF99</accession>
<dbReference type="InterPro" id="IPR016215">
    <property type="entry name" value="NTA_MOA"/>
</dbReference>
<organism evidence="8 9">
    <name type="scientific">Rhizocola hellebori</name>
    <dbReference type="NCBI Taxonomy" id="1392758"/>
    <lineage>
        <taxon>Bacteria</taxon>
        <taxon>Bacillati</taxon>
        <taxon>Actinomycetota</taxon>
        <taxon>Actinomycetes</taxon>
        <taxon>Micromonosporales</taxon>
        <taxon>Micromonosporaceae</taxon>
        <taxon>Rhizocola</taxon>
    </lineage>
</organism>
<dbReference type="NCBIfam" id="TIGR03860">
    <property type="entry name" value="FMN_nitrolo"/>
    <property type="match status" value="1"/>
</dbReference>
<dbReference type="PANTHER" id="PTHR30011">
    <property type="entry name" value="ALKANESULFONATE MONOOXYGENASE-RELATED"/>
    <property type="match status" value="1"/>
</dbReference>
<dbReference type="AlphaFoldDB" id="A0A8J3VF99"/>
<comment type="caution">
    <text evidence="8">The sequence shown here is derived from an EMBL/GenBank/DDBJ whole genome shotgun (WGS) entry which is preliminary data.</text>
</comment>
<keyword evidence="2 6" id="KW-0288">FMN</keyword>